<dbReference type="Proteomes" id="UP001151760">
    <property type="component" value="Unassembled WGS sequence"/>
</dbReference>
<protein>
    <recommendedName>
        <fullName evidence="3">Retrovirus-related Pol polyprotein from transposon TNT 1-94-like beta-barrel domain-containing protein</fullName>
    </recommendedName>
</protein>
<keyword evidence="5" id="KW-1185">Reference proteome</keyword>
<dbReference type="EMBL" id="BQNB010017009">
    <property type="protein sequence ID" value="GJT58327.1"/>
    <property type="molecule type" value="Genomic_DNA"/>
</dbReference>
<keyword evidence="2" id="KW-0732">Signal</keyword>
<evidence type="ECO:0000313" key="5">
    <source>
        <dbReference type="Proteomes" id="UP001151760"/>
    </source>
</evidence>
<evidence type="ECO:0000256" key="1">
    <source>
        <dbReference type="SAM" id="MobiDB-lite"/>
    </source>
</evidence>
<comment type="caution">
    <text evidence="4">The sequence shown here is derived from an EMBL/GenBank/DDBJ whole genome shotgun (WGS) entry which is preliminary data.</text>
</comment>
<reference evidence="4" key="1">
    <citation type="journal article" date="2022" name="Int. J. Mol. Sci.">
        <title>Draft Genome of Tanacetum Coccineum: Genomic Comparison of Closely Related Tanacetum-Family Plants.</title>
        <authorList>
            <person name="Yamashiro T."/>
            <person name="Shiraishi A."/>
            <person name="Nakayama K."/>
            <person name="Satake H."/>
        </authorList>
    </citation>
    <scope>NUCLEOTIDE SEQUENCE</scope>
</reference>
<evidence type="ECO:0000259" key="3">
    <source>
        <dbReference type="Pfam" id="PF22936"/>
    </source>
</evidence>
<organism evidence="4 5">
    <name type="scientific">Tanacetum coccineum</name>
    <dbReference type="NCBI Taxonomy" id="301880"/>
    <lineage>
        <taxon>Eukaryota</taxon>
        <taxon>Viridiplantae</taxon>
        <taxon>Streptophyta</taxon>
        <taxon>Embryophyta</taxon>
        <taxon>Tracheophyta</taxon>
        <taxon>Spermatophyta</taxon>
        <taxon>Magnoliopsida</taxon>
        <taxon>eudicotyledons</taxon>
        <taxon>Gunneridae</taxon>
        <taxon>Pentapetalae</taxon>
        <taxon>asterids</taxon>
        <taxon>campanulids</taxon>
        <taxon>Asterales</taxon>
        <taxon>Asteraceae</taxon>
        <taxon>Asteroideae</taxon>
        <taxon>Anthemideae</taxon>
        <taxon>Anthemidinae</taxon>
        <taxon>Tanacetum</taxon>
    </lineage>
</organism>
<reference evidence="4" key="2">
    <citation type="submission" date="2022-01" db="EMBL/GenBank/DDBJ databases">
        <authorList>
            <person name="Yamashiro T."/>
            <person name="Shiraishi A."/>
            <person name="Satake H."/>
            <person name="Nakayama K."/>
        </authorList>
    </citation>
    <scope>NUCLEOTIDE SEQUENCE</scope>
</reference>
<dbReference type="Pfam" id="PF22936">
    <property type="entry name" value="Pol_BBD"/>
    <property type="match status" value="1"/>
</dbReference>
<gene>
    <name evidence="4" type="ORF">Tco_0993381</name>
</gene>
<sequence length="580" mass="64995">MVPRALLMKFGLVLVNTARQVNAAHSKTIVNAARPMTNLSKSAHSTVKRPIHKNTAFKNSNFNHRVNTVKDKNVNTVKPKAVVNAARPKAVVNAVKGNNVNSVKASACWDKEVIDSGCSRHMTGNMSYLVNYEEIDGGYVAFGGNPKEGKITGRAQAEMGEGLANPTNSHHTPTIIQPSISQPQRKQRHRKPKRKDTKVPQPSGPTTNVEDKAVYKEMDDSLVRAATTSSSLEAECQETIGDTYARTRFERVSKLSNDPLFARGNTLQSSEDSLKLKELIELCTNVQNRVIDLENTTGDYKFETKISTTVDAAQVSTTVTITPEEITLAQALQDLKAAKPKDKGQAKMIELKPVKKLSKKDQLKLYEEVAQRLQAEFHEQVRIERKKVEKEAEANIALKETWDDIQAKIEADQRKLFAAKRAEEKRNRPPTRAQQRSIMSTYLKNMAGYKHNQLKNKSINDIQKLFNKAMKRVNAFVDMDIELVEGSSKRARTELEKEEIKKQKVDDVQETAKVDKDKEIAELKSLMKVIPGEEEVAVDVIPLATKPPSIVDYKILKEGKISYFQIIRADGSSKRYSAFI</sequence>
<feature type="compositionally biased region" description="Polar residues" evidence="1">
    <location>
        <begin position="165"/>
        <end position="181"/>
    </location>
</feature>
<evidence type="ECO:0000313" key="4">
    <source>
        <dbReference type="EMBL" id="GJT58327.1"/>
    </source>
</evidence>
<feature type="signal peptide" evidence="2">
    <location>
        <begin position="1"/>
        <end position="23"/>
    </location>
</feature>
<name>A0ABQ5F6X9_9ASTR</name>
<feature type="domain" description="Retrovirus-related Pol polyprotein from transposon TNT 1-94-like beta-barrel" evidence="3">
    <location>
        <begin position="113"/>
        <end position="146"/>
    </location>
</feature>
<feature type="region of interest" description="Disordered" evidence="1">
    <location>
        <begin position="161"/>
        <end position="211"/>
    </location>
</feature>
<feature type="compositionally biased region" description="Basic residues" evidence="1">
    <location>
        <begin position="185"/>
        <end position="196"/>
    </location>
</feature>
<proteinExistence type="predicted"/>
<evidence type="ECO:0000256" key="2">
    <source>
        <dbReference type="SAM" id="SignalP"/>
    </source>
</evidence>
<accession>A0ABQ5F6X9</accession>
<dbReference type="InterPro" id="IPR054722">
    <property type="entry name" value="PolX-like_BBD"/>
</dbReference>
<feature type="chain" id="PRO_5047401685" description="Retrovirus-related Pol polyprotein from transposon TNT 1-94-like beta-barrel domain-containing protein" evidence="2">
    <location>
        <begin position="24"/>
        <end position="580"/>
    </location>
</feature>